<name>X1EIF8_9ZZZZ</name>
<dbReference type="Pfam" id="PF01208">
    <property type="entry name" value="URO-D"/>
    <property type="match status" value="1"/>
</dbReference>
<evidence type="ECO:0000259" key="1">
    <source>
        <dbReference type="Pfam" id="PF01208"/>
    </source>
</evidence>
<dbReference type="AlphaFoldDB" id="X1EIF8"/>
<dbReference type="EMBL" id="BART01030894">
    <property type="protein sequence ID" value="GAH08438.1"/>
    <property type="molecule type" value="Genomic_DNA"/>
</dbReference>
<sequence>IYASMDFPDVFEGTIKAGMKVSKQTAEISAQSQAEAFLFFENSSTTLMSPDIYEKYVMPEIEDWCDIVHTYDKPLIQHACGHLKDLLPLMAKTSIDAIESITPPPTGNTELWDAADILPERICLIGGIDCTVFLDSNLTELEEYVCNLTEKMKGKHFILANSDSCPPNVELKKFKMIGDFVQGRL</sequence>
<gene>
    <name evidence="2" type="ORF">S01H4_53802</name>
</gene>
<dbReference type="InterPro" id="IPR052024">
    <property type="entry name" value="Methanogen_methyltrans"/>
</dbReference>
<dbReference type="InterPro" id="IPR038071">
    <property type="entry name" value="UROD/MetE-like_sf"/>
</dbReference>
<dbReference type="Gene3D" id="3.20.20.210">
    <property type="match status" value="1"/>
</dbReference>
<dbReference type="GO" id="GO:0004853">
    <property type="term" value="F:uroporphyrinogen decarboxylase activity"/>
    <property type="evidence" value="ECO:0007669"/>
    <property type="project" value="InterPro"/>
</dbReference>
<dbReference type="PANTHER" id="PTHR47099:SF1">
    <property type="entry name" value="METHYLCOBAMIDE:COM METHYLTRANSFERASE MTBA"/>
    <property type="match status" value="1"/>
</dbReference>
<proteinExistence type="predicted"/>
<dbReference type="GO" id="GO:0006779">
    <property type="term" value="P:porphyrin-containing compound biosynthetic process"/>
    <property type="evidence" value="ECO:0007669"/>
    <property type="project" value="InterPro"/>
</dbReference>
<evidence type="ECO:0000313" key="2">
    <source>
        <dbReference type="EMBL" id="GAH08438.1"/>
    </source>
</evidence>
<organism evidence="2">
    <name type="scientific">marine sediment metagenome</name>
    <dbReference type="NCBI Taxonomy" id="412755"/>
    <lineage>
        <taxon>unclassified sequences</taxon>
        <taxon>metagenomes</taxon>
        <taxon>ecological metagenomes</taxon>
    </lineage>
</organism>
<dbReference type="PANTHER" id="PTHR47099">
    <property type="entry name" value="METHYLCOBAMIDE:COM METHYLTRANSFERASE MTBA"/>
    <property type="match status" value="1"/>
</dbReference>
<dbReference type="SUPFAM" id="SSF51726">
    <property type="entry name" value="UROD/MetE-like"/>
    <property type="match status" value="1"/>
</dbReference>
<comment type="caution">
    <text evidence="2">The sequence shown here is derived from an EMBL/GenBank/DDBJ whole genome shotgun (WGS) entry which is preliminary data.</text>
</comment>
<protein>
    <recommendedName>
        <fullName evidence="1">Uroporphyrinogen decarboxylase (URO-D) domain-containing protein</fullName>
    </recommendedName>
</protein>
<dbReference type="InterPro" id="IPR000257">
    <property type="entry name" value="Uroporphyrinogen_deCOase"/>
</dbReference>
<feature type="non-terminal residue" evidence="2">
    <location>
        <position position="1"/>
    </location>
</feature>
<accession>X1EIF8</accession>
<feature type="domain" description="Uroporphyrinogen decarboxylase (URO-D)" evidence="1">
    <location>
        <begin position="15"/>
        <end position="182"/>
    </location>
</feature>
<reference evidence="2" key="1">
    <citation type="journal article" date="2014" name="Front. Microbiol.">
        <title>High frequency of phylogenetically diverse reductive dehalogenase-homologous genes in deep subseafloor sedimentary metagenomes.</title>
        <authorList>
            <person name="Kawai M."/>
            <person name="Futagami T."/>
            <person name="Toyoda A."/>
            <person name="Takaki Y."/>
            <person name="Nishi S."/>
            <person name="Hori S."/>
            <person name="Arai W."/>
            <person name="Tsubouchi T."/>
            <person name="Morono Y."/>
            <person name="Uchiyama I."/>
            <person name="Ito T."/>
            <person name="Fujiyama A."/>
            <person name="Inagaki F."/>
            <person name="Takami H."/>
        </authorList>
    </citation>
    <scope>NUCLEOTIDE SEQUENCE</scope>
    <source>
        <strain evidence="2">Expedition CK06-06</strain>
    </source>
</reference>